<dbReference type="RefSeq" id="WP_344289753.1">
    <property type="nucleotide sequence ID" value="NZ_BAAAPF010000054.1"/>
</dbReference>
<proteinExistence type="predicted"/>
<dbReference type="PANTHER" id="PTHR30290:SF83">
    <property type="entry name" value="ABC TRANSPORTER SUBSTRATE-BINDING PROTEIN"/>
    <property type="match status" value="1"/>
</dbReference>
<evidence type="ECO:0000259" key="1">
    <source>
        <dbReference type="Pfam" id="PF00496"/>
    </source>
</evidence>
<comment type="caution">
    <text evidence="2">The sequence shown here is derived from an EMBL/GenBank/DDBJ whole genome shotgun (WGS) entry which is preliminary data.</text>
</comment>
<evidence type="ECO:0000313" key="3">
    <source>
        <dbReference type="Proteomes" id="UP001500443"/>
    </source>
</evidence>
<keyword evidence="3" id="KW-1185">Reference proteome</keyword>
<dbReference type="Proteomes" id="UP001500443">
    <property type="component" value="Unassembled WGS sequence"/>
</dbReference>
<organism evidence="2 3">
    <name type="scientific">Streptomyces synnematoformans</name>
    <dbReference type="NCBI Taxonomy" id="415721"/>
    <lineage>
        <taxon>Bacteria</taxon>
        <taxon>Bacillati</taxon>
        <taxon>Actinomycetota</taxon>
        <taxon>Actinomycetes</taxon>
        <taxon>Kitasatosporales</taxon>
        <taxon>Streptomycetaceae</taxon>
        <taxon>Streptomyces</taxon>
    </lineage>
</organism>
<reference evidence="2 3" key="1">
    <citation type="journal article" date="2019" name="Int. J. Syst. Evol. Microbiol.">
        <title>The Global Catalogue of Microorganisms (GCM) 10K type strain sequencing project: providing services to taxonomists for standard genome sequencing and annotation.</title>
        <authorList>
            <consortium name="The Broad Institute Genomics Platform"/>
            <consortium name="The Broad Institute Genome Sequencing Center for Infectious Disease"/>
            <person name="Wu L."/>
            <person name="Ma J."/>
        </authorList>
    </citation>
    <scope>NUCLEOTIDE SEQUENCE [LARGE SCALE GENOMIC DNA]</scope>
    <source>
        <strain evidence="2 3">JCM 15481</strain>
    </source>
</reference>
<evidence type="ECO:0000313" key="2">
    <source>
        <dbReference type="EMBL" id="GAA2120734.1"/>
    </source>
</evidence>
<dbReference type="InterPro" id="IPR000914">
    <property type="entry name" value="SBP_5_dom"/>
</dbReference>
<name>A0ABN2Y2A6_9ACTN</name>
<dbReference type="CDD" id="cd08506">
    <property type="entry name" value="PBP2_clavulanate_OppA2"/>
    <property type="match status" value="1"/>
</dbReference>
<dbReference type="PANTHER" id="PTHR30290">
    <property type="entry name" value="PERIPLASMIC BINDING COMPONENT OF ABC TRANSPORTER"/>
    <property type="match status" value="1"/>
</dbReference>
<dbReference type="SUPFAM" id="SSF53850">
    <property type="entry name" value="Periplasmic binding protein-like II"/>
    <property type="match status" value="1"/>
</dbReference>
<dbReference type="Gene3D" id="3.10.105.10">
    <property type="entry name" value="Dipeptide-binding Protein, Domain 3"/>
    <property type="match status" value="1"/>
</dbReference>
<protein>
    <submittedName>
        <fullName evidence="2">ABC transporter substrate-binding protein</fullName>
    </submittedName>
</protein>
<dbReference type="InterPro" id="IPR030678">
    <property type="entry name" value="Peptide/Ni-bd"/>
</dbReference>
<sequence>MLAVAVSVALTAAACGGGGNDDDEGGEGGGAPANAAIEKILNPSDKKGGTLVYESADTPDSMDPGNTYYGYMWNFSRLYARSLMTYAPGAGAEAAEPVPDLAEGPGEASDGGRTWTYKIKKGVKYEDGTEITAGDVKYAVERSNYARDVLSLGPNYFAQYLKNPDDYQGPYKDKSEEGISSIQTPDDHTIVFNLAQPFQEFDYLVAMTQTAPVPRDKDNGSDYQKNIVSSGSYKFESFNLDKSATLVRNDQWDPKTDKIRKQLPDKIEVRFKVNPETIDKNIEAGKTHVMFDALGVTAQTQSQMLRDESNMLDNPTGGRLTYMAINTTVAPFDDVNCRKAVEFAVDKDSSMRALGGEPKGDIATTALPPDVPSHQSYEDPYATEGNKGDVEKAKAALKECGKPNGFDTVLTARTERQDEIDNATAIQAALKKVGINAQIQKFPGGKYFTDFAGSRKWGQDNNAGLYMMQWGADWPSGYGFLQQIANGGALGESGNTNISYLDDPEINKLLDESIADPDAAARAKAYAEVDKKMLETAAIVPLSYFKVLHQRSDEVTNLVVSQAFSGQYDYLNLGLK</sequence>
<dbReference type="EMBL" id="BAAAPF010000054">
    <property type="protein sequence ID" value="GAA2120734.1"/>
    <property type="molecule type" value="Genomic_DNA"/>
</dbReference>
<dbReference type="Pfam" id="PF00496">
    <property type="entry name" value="SBP_bac_5"/>
    <property type="match status" value="1"/>
</dbReference>
<dbReference type="InterPro" id="IPR039424">
    <property type="entry name" value="SBP_5"/>
</dbReference>
<dbReference type="Gene3D" id="3.40.190.10">
    <property type="entry name" value="Periplasmic binding protein-like II"/>
    <property type="match status" value="1"/>
</dbReference>
<accession>A0ABN2Y2A6</accession>
<feature type="domain" description="Solute-binding protein family 5" evidence="1">
    <location>
        <begin position="96"/>
        <end position="487"/>
    </location>
</feature>
<dbReference type="PIRSF" id="PIRSF002741">
    <property type="entry name" value="MppA"/>
    <property type="match status" value="1"/>
</dbReference>
<gene>
    <name evidence="2" type="ORF">GCM10009802_23660</name>
</gene>